<protein>
    <submittedName>
        <fullName evidence="1">Uncharacterized protein</fullName>
    </submittedName>
</protein>
<proteinExistence type="predicted"/>
<dbReference type="Proteomes" id="UP000249130">
    <property type="component" value="Unassembled WGS sequence"/>
</dbReference>
<feature type="non-terminal residue" evidence="1">
    <location>
        <position position="1"/>
    </location>
</feature>
<keyword evidence="2" id="KW-1185">Reference proteome</keyword>
<organism evidence="1 2">
    <name type="scientific">Rhodoplanes roseus</name>
    <dbReference type="NCBI Taxonomy" id="29409"/>
    <lineage>
        <taxon>Bacteria</taxon>
        <taxon>Pseudomonadati</taxon>
        <taxon>Pseudomonadota</taxon>
        <taxon>Alphaproteobacteria</taxon>
        <taxon>Hyphomicrobiales</taxon>
        <taxon>Nitrobacteraceae</taxon>
        <taxon>Rhodoplanes</taxon>
    </lineage>
</organism>
<comment type="caution">
    <text evidence="1">The sequence shown here is derived from an EMBL/GenBank/DDBJ whole genome shotgun (WGS) entry which is preliminary data.</text>
</comment>
<name>A0A327KIC3_9BRAD</name>
<sequence length="97" mass="10474">GVAARPRPREEIVMTELPLDVVRLARRLAEAQGISVGEAIRRAVEDSARAAGLEATRLGGRRRMTAADMLSVGREITAMPLLDPRSPGQIMDDLDAL</sequence>
<dbReference type="Pfam" id="PF07704">
    <property type="entry name" value="PSK_trans_fac"/>
    <property type="match status" value="1"/>
</dbReference>
<reference evidence="1 2" key="1">
    <citation type="submission" date="2017-07" db="EMBL/GenBank/DDBJ databases">
        <title>Draft Genome Sequences of Select Purple Nonsulfur Bacteria.</title>
        <authorList>
            <person name="Lasarre B."/>
            <person name="Mckinlay J.B."/>
        </authorList>
    </citation>
    <scope>NUCLEOTIDE SEQUENCE [LARGE SCALE GENOMIC DNA]</scope>
    <source>
        <strain evidence="1 2">DSM 5909</strain>
    </source>
</reference>
<gene>
    <name evidence="1" type="ORF">CH341_29900</name>
</gene>
<evidence type="ECO:0000313" key="1">
    <source>
        <dbReference type="EMBL" id="RAI37062.1"/>
    </source>
</evidence>
<dbReference type="InterPro" id="IPR011660">
    <property type="entry name" value="VapB-like"/>
</dbReference>
<accession>A0A327KIC3</accession>
<evidence type="ECO:0000313" key="2">
    <source>
        <dbReference type="Proteomes" id="UP000249130"/>
    </source>
</evidence>
<dbReference type="EMBL" id="NPEX01000464">
    <property type="protein sequence ID" value="RAI37062.1"/>
    <property type="molecule type" value="Genomic_DNA"/>
</dbReference>
<dbReference type="AlphaFoldDB" id="A0A327KIC3"/>